<reference evidence="1" key="1">
    <citation type="journal article" date="2015" name="Nature">
        <title>Complex archaea that bridge the gap between prokaryotes and eukaryotes.</title>
        <authorList>
            <person name="Spang A."/>
            <person name="Saw J.H."/>
            <person name="Jorgensen S.L."/>
            <person name="Zaremba-Niedzwiedzka K."/>
            <person name="Martijn J."/>
            <person name="Lind A.E."/>
            <person name="van Eijk R."/>
            <person name="Schleper C."/>
            <person name="Guy L."/>
            <person name="Ettema T.J."/>
        </authorList>
    </citation>
    <scope>NUCLEOTIDE SEQUENCE</scope>
</reference>
<dbReference type="EMBL" id="LAZR01004603">
    <property type="protein sequence ID" value="KKN07140.1"/>
    <property type="molecule type" value="Genomic_DNA"/>
</dbReference>
<gene>
    <name evidence="1" type="ORF">LCGC14_1070240</name>
</gene>
<dbReference type="AlphaFoldDB" id="A0A0F9MIJ1"/>
<comment type="caution">
    <text evidence="1">The sequence shown here is derived from an EMBL/GenBank/DDBJ whole genome shotgun (WGS) entry which is preliminary data.</text>
</comment>
<evidence type="ECO:0000313" key="1">
    <source>
        <dbReference type="EMBL" id="KKN07140.1"/>
    </source>
</evidence>
<accession>A0A0F9MIJ1</accession>
<name>A0A0F9MIJ1_9ZZZZ</name>
<protein>
    <submittedName>
        <fullName evidence="1">Uncharacterized protein</fullName>
    </submittedName>
</protein>
<organism evidence="1">
    <name type="scientific">marine sediment metagenome</name>
    <dbReference type="NCBI Taxonomy" id="412755"/>
    <lineage>
        <taxon>unclassified sequences</taxon>
        <taxon>metagenomes</taxon>
        <taxon>ecological metagenomes</taxon>
    </lineage>
</organism>
<proteinExistence type="predicted"/>
<sequence>MGKNKENCLDCLNSVGRYYCTMQKNMIHAKYRECDGWTQIPKVIKKPLNERSEKKIISNVGLEDENFEVGFLRFVKKGGGYSIRTGKIIA</sequence>